<dbReference type="GO" id="GO:0006412">
    <property type="term" value="P:translation"/>
    <property type="evidence" value="ECO:0007669"/>
    <property type="project" value="InterPro"/>
</dbReference>
<keyword evidence="2 7" id="KW-0689">Ribosomal protein</keyword>
<dbReference type="GO" id="GO:1990904">
    <property type="term" value="C:ribonucleoprotein complex"/>
    <property type="evidence" value="ECO:0007669"/>
    <property type="project" value="UniProtKB-KW"/>
</dbReference>
<name>A9J5S7_9BILA</name>
<dbReference type="OrthoDB" id="338850at2759"/>
<dbReference type="InterPro" id="IPR002672">
    <property type="entry name" value="Ribosomal_eL28"/>
</dbReference>
<dbReference type="Pfam" id="PF01778">
    <property type="entry name" value="Ribosomal_L28e"/>
    <property type="match status" value="1"/>
</dbReference>
<accession>A9J5S7</accession>
<feature type="domain" description="Ribosomal eL28/Mak16" evidence="6">
    <location>
        <begin position="1"/>
        <end position="116"/>
    </location>
</feature>
<reference evidence="7" key="1">
    <citation type="journal article" date="2007" name="Mol. Biol. Evol.">
        <title>Spiralian phylogenomics supports the resurrection of Bryozoa comprising Ectoprocta and Entoprocta.</title>
        <authorList>
            <person name="Hausdorf B."/>
            <person name="Helmkampf M."/>
            <person name="Meyer A."/>
            <person name="Witek A."/>
            <person name="Herlyn H."/>
            <person name="Bruchhaus I."/>
            <person name="Hankeln T."/>
            <person name="Struck T.H."/>
            <person name="Lieb B."/>
        </authorList>
    </citation>
    <scope>NUCLEOTIDE SEQUENCE</scope>
</reference>
<evidence type="ECO:0000256" key="2">
    <source>
        <dbReference type="ARBA" id="ARBA00022980"/>
    </source>
</evidence>
<evidence type="ECO:0000256" key="5">
    <source>
        <dbReference type="ARBA" id="ARBA00035330"/>
    </source>
</evidence>
<evidence type="ECO:0000256" key="3">
    <source>
        <dbReference type="ARBA" id="ARBA00023274"/>
    </source>
</evidence>
<dbReference type="InterPro" id="IPR029004">
    <property type="entry name" value="Ribosomal_eL28/Mak16"/>
</dbReference>
<feature type="non-terminal residue" evidence="7">
    <location>
        <position position="117"/>
    </location>
</feature>
<feature type="non-terminal residue" evidence="7">
    <location>
        <position position="1"/>
    </location>
</feature>
<keyword evidence="3" id="KW-0687">Ribonucleoprotein</keyword>
<comment type="similarity">
    <text evidence="1">Belongs to the eukaryotic ribosomal protein eL28 family.</text>
</comment>
<evidence type="ECO:0000259" key="6">
    <source>
        <dbReference type="Pfam" id="PF01778"/>
    </source>
</evidence>
<dbReference type="AlphaFoldDB" id="A9J5S7"/>
<dbReference type="Gene3D" id="3.30.390.110">
    <property type="match status" value="1"/>
</dbReference>
<evidence type="ECO:0000256" key="1">
    <source>
        <dbReference type="ARBA" id="ARBA00007926"/>
    </source>
</evidence>
<organism evidence="7">
    <name type="scientific">Pomphorhynchus laevis</name>
    <dbReference type="NCBI Taxonomy" id="141832"/>
    <lineage>
        <taxon>Eukaryota</taxon>
        <taxon>Metazoa</taxon>
        <taxon>Spiralia</taxon>
        <taxon>Lophotrochozoa</taxon>
        <taxon>Acanthocephala</taxon>
        <taxon>Palaeacanthocephala</taxon>
        <taxon>Echinorhynchida</taxon>
        <taxon>Pomphorhynchidae</taxon>
        <taxon>Pomphorhynchus</taxon>
    </lineage>
</organism>
<proteinExistence type="evidence at transcript level"/>
<evidence type="ECO:0000256" key="4">
    <source>
        <dbReference type="ARBA" id="ARBA00035223"/>
    </source>
</evidence>
<gene>
    <name evidence="7" type="primary">RPL28</name>
</gene>
<sequence>LQWQLIKFNNCFLEKQNGIKLSRERGNLTNRHGYKWNGLVHNKSIDIQPNATCKSGVTLKLRKRQRNKVSNQYIQINLCKNSRQTLKSVRRLISHGKYRQDLKSAALKRTSAILRSQ</sequence>
<dbReference type="EMBL" id="AM849530">
    <property type="protein sequence ID" value="CAO94743.1"/>
    <property type="molecule type" value="mRNA"/>
</dbReference>
<dbReference type="PANTHER" id="PTHR10544">
    <property type="entry name" value="60S RIBOSOMAL PROTEIN L28"/>
    <property type="match status" value="1"/>
</dbReference>
<protein>
    <recommendedName>
        <fullName evidence="4">Large ribosomal subunit protein eL28</fullName>
    </recommendedName>
    <alternativeName>
        <fullName evidence="5">60S ribosomal protein L28</fullName>
    </alternativeName>
</protein>
<evidence type="ECO:0000313" key="7">
    <source>
        <dbReference type="EMBL" id="CAO94743.1"/>
    </source>
</evidence>
<dbReference type="GO" id="GO:0005840">
    <property type="term" value="C:ribosome"/>
    <property type="evidence" value="ECO:0007669"/>
    <property type="project" value="UniProtKB-KW"/>
</dbReference>
<dbReference type="GO" id="GO:0003735">
    <property type="term" value="F:structural constituent of ribosome"/>
    <property type="evidence" value="ECO:0007669"/>
    <property type="project" value="InterPro"/>
</dbReference>